<dbReference type="AlphaFoldDB" id="A0A5Q2FKV3"/>
<dbReference type="KEGG" id="rain:Rai3103_15625"/>
<dbReference type="InterPro" id="IPR021903">
    <property type="entry name" value="DUF3515"/>
</dbReference>
<dbReference type="Proteomes" id="UP000386847">
    <property type="component" value="Chromosome"/>
</dbReference>
<reference evidence="1 2" key="1">
    <citation type="submission" date="2019-10" db="EMBL/GenBank/DDBJ databases">
        <title>Genomic analysis of Raineyella sp. CBA3103.</title>
        <authorList>
            <person name="Roh S.W."/>
        </authorList>
    </citation>
    <scope>NUCLEOTIDE SEQUENCE [LARGE SCALE GENOMIC DNA]</scope>
    <source>
        <strain evidence="1 2">CBA3103</strain>
    </source>
</reference>
<evidence type="ECO:0000313" key="2">
    <source>
        <dbReference type="Proteomes" id="UP000386847"/>
    </source>
</evidence>
<organism evidence="1 2">
    <name type="scientific">Raineyella fluvialis</name>
    <dbReference type="NCBI Taxonomy" id="2662261"/>
    <lineage>
        <taxon>Bacteria</taxon>
        <taxon>Bacillati</taxon>
        <taxon>Actinomycetota</taxon>
        <taxon>Actinomycetes</taxon>
        <taxon>Propionibacteriales</taxon>
        <taxon>Propionibacteriaceae</taxon>
        <taxon>Raineyella</taxon>
    </lineage>
</organism>
<dbReference type="Pfam" id="PF12028">
    <property type="entry name" value="DUF3515"/>
    <property type="match status" value="1"/>
</dbReference>
<sequence>MQLPDPQVDDATRTTCSALVADAPATLLGSPRRATTGSLAVAWGDPPITLACGGPKPAGLTATSPCLEVNGVGWWSQDGTTGTIFTTVGRAVYVQVGVPNAYGNSGDALAELAPIVSRHDTLLRPCAG</sequence>
<accession>A0A5Q2FKV3</accession>
<protein>
    <submittedName>
        <fullName evidence="1">DUF3515 family protein</fullName>
    </submittedName>
</protein>
<keyword evidence="2" id="KW-1185">Reference proteome</keyword>
<dbReference type="EMBL" id="CP045725">
    <property type="protein sequence ID" value="QGF25285.1"/>
    <property type="molecule type" value="Genomic_DNA"/>
</dbReference>
<evidence type="ECO:0000313" key="1">
    <source>
        <dbReference type="EMBL" id="QGF25285.1"/>
    </source>
</evidence>
<proteinExistence type="predicted"/>
<gene>
    <name evidence="1" type="ORF">Rai3103_15625</name>
</gene>
<name>A0A5Q2FKV3_9ACTN</name>